<gene>
    <name evidence="2" type="ORF">IDM48_05005</name>
</gene>
<reference evidence="2 3" key="1">
    <citation type="submission" date="2020-09" db="EMBL/GenBank/DDBJ databases">
        <title>Investigation of environmental microbe.</title>
        <authorList>
            <person name="Ou Y."/>
            <person name="Kang Q."/>
        </authorList>
    </citation>
    <scope>NUCLEOTIDE SEQUENCE [LARGE SCALE GENOMIC DNA]</scope>
    <source>
        <strain evidence="2 3">KJZ-9</strain>
    </source>
</reference>
<dbReference type="EMBL" id="CP061538">
    <property type="protein sequence ID" value="QNV40753.1"/>
    <property type="molecule type" value="Genomic_DNA"/>
</dbReference>
<feature type="signal peptide" evidence="1">
    <location>
        <begin position="1"/>
        <end position="38"/>
    </location>
</feature>
<dbReference type="InterPro" id="IPR036514">
    <property type="entry name" value="SGNH_hydro_sf"/>
</dbReference>
<keyword evidence="3" id="KW-1185">Reference proteome</keyword>
<evidence type="ECO:0000313" key="3">
    <source>
        <dbReference type="Proteomes" id="UP000516421"/>
    </source>
</evidence>
<dbReference type="Proteomes" id="UP000516421">
    <property type="component" value="Chromosome"/>
</dbReference>
<proteinExistence type="predicted"/>
<protein>
    <recommendedName>
        <fullName evidence="4">SGNH/GDSL hydrolase family protein</fullName>
    </recommendedName>
</protein>
<dbReference type="PROSITE" id="PS51318">
    <property type="entry name" value="TAT"/>
    <property type="match status" value="1"/>
</dbReference>
<name>A0A7H2BM57_9MICC</name>
<sequence>MPEPHPLTGTSRRSLMRMAAVGSAAAGLSAIAVTSAQAESASLFPADFSYPEVTGPSLALWGSSSFDDARVTENVPSGLDARLDVRLNAYLGVPVLKFGRGGESSTNIAARRGVAGYETVLGFSKNLIPASSEPITVKLTNPKIAWNNATYFPGFIQDIPGVISSLGNSEGYYTFTRSQEGKARYAPHETGAADFVSQQYLVSKSSHHVIQIGRNNLNLQDLIRKNTQQCFDMAPKKSLVMGHFRYKDDASDSNRAKQVISYNAWAAKTFGDKFIDPEKWIIENTQQTWLRYGDLSGSGVWDKKTDAEDAKNGKIPRTLYASDGIHLNGWGYLALSRMLEAKINELSWFV</sequence>
<dbReference type="AlphaFoldDB" id="A0A7H2BM57"/>
<dbReference type="KEGG" id="rama:IDM48_05005"/>
<dbReference type="InterPro" id="IPR006311">
    <property type="entry name" value="TAT_signal"/>
</dbReference>
<dbReference type="Gene3D" id="3.40.50.1110">
    <property type="entry name" value="SGNH hydrolase"/>
    <property type="match status" value="1"/>
</dbReference>
<evidence type="ECO:0000313" key="2">
    <source>
        <dbReference type="EMBL" id="QNV40753.1"/>
    </source>
</evidence>
<evidence type="ECO:0008006" key="4">
    <source>
        <dbReference type="Google" id="ProtNLM"/>
    </source>
</evidence>
<dbReference type="SUPFAM" id="SSF52266">
    <property type="entry name" value="SGNH hydrolase"/>
    <property type="match status" value="1"/>
</dbReference>
<dbReference type="RefSeq" id="WP_190618372.1">
    <property type="nucleotide sequence ID" value="NZ_CP061538.1"/>
</dbReference>
<evidence type="ECO:0000256" key="1">
    <source>
        <dbReference type="SAM" id="SignalP"/>
    </source>
</evidence>
<organism evidence="2 3">
    <name type="scientific">Rothia amarae</name>
    <dbReference type="NCBI Taxonomy" id="169480"/>
    <lineage>
        <taxon>Bacteria</taxon>
        <taxon>Bacillati</taxon>
        <taxon>Actinomycetota</taxon>
        <taxon>Actinomycetes</taxon>
        <taxon>Micrococcales</taxon>
        <taxon>Micrococcaceae</taxon>
        <taxon>Rothia</taxon>
    </lineage>
</organism>
<accession>A0A7H2BM57</accession>
<keyword evidence="1" id="KW-0732">Signal</keyword>
<feature type="chain" id="PRO_5028806059" description="SGNH/GDSL hydrolase family protein" evidence="1">
    <location>
        <begin position="39"/>
        <end position="350"/>
    </location>
</feature>